<name>A0A445MKU2_ENSVE</name>
<dbReference type="AlphaFoldDB" id="A0A445MKU2"/>
<gene>
    <name evidence="1" type="ORF">BHM03_00045673</name>
</gene>
<dbReference type="EMBL" id="KV876448">
    <property type="protein sequence ID" value="RZR74897.1"/>
    <property type="molecule type" value="Genomic_DNA"/>
</dbReference>
<proteinExistence type="predicted"/>
<organism evidence="1">
    <name type="scientific">Ensete ventricosum</name>
    <name type="common">Abyssinian banana</name>
    <name type="synonym">Musa ensete</name>
    <dbReference type="NCBI Taxonomy" id="4639"/>
    <lineage>
        <taxon>Eukaryota</taxon>
        <taxon>Viridiplantae</taxon>
        <taxon>Streptophyta</taxon>
        <taxon>Embryophyta</taxon>
        <taxon>Tracheophyta</taxon>
        <taxon>Spermatophyta</taxon>
        <taxon>Magnoliopsida</taxon>
        <taxon>Liliopsida</taxon>
        <taxon>Zingiberales</taxon>
        <taxon>Musaceae</taxon>
        <taxon>Ensete</taxon>
    </lineage>
</organism>
<evidence type="ECO:0000313" key="1">
    <source>
        <dbReference type="EMBL" id="RZR74897.1"/>
    </source>
</evidence>
<protein>
    <submittedName>
        <fullName evidence="1">Uncharacterized protein</fullName>
    </submittedName>
</protein>
<reference evidence="1" key="1">
    <citation type="journal article" date="2018" name="Data Brief">
        <title>Genome sequence data from 17 accessions of Ensete ventricosum, a staple food crop for millions in Ethiopia.</title>
        <authorList>
            <person name="Yemataw Z."/>
            <person name="Muzemil S."/>
            <person name="Ambachew D."/>
            <person name="Tripathi L."/>
            <person name="Tesfaye K."/>
            <person name="Chala A."/>
            <person name="Farbos A."/>
            <person name="O'Neill P."/>
            <person name="Moore K."/>
            <person name="Grant M."/>
            <person name="Studholme D.J."/>
        </authorList>
    </citation>
    <scope>NUCLEOTIDE SEQUENCE [LARGE SCALE GENOMIC DNA]</scope>
    <source>
        <tissue evidence="1">Leaf</tissue>
    </source>
</reference>
<dbReference type="Proteomes" id="UP000290560">
    <property type="component" value="Unassembled WGS sequence"/>
</dbReference>
<sequence length="131" mass="13896">MPSQRALGGSHCTPSISTSKGVATRGYRADLSSCPYAACGSRSPMETAPYFYNMALGKGSQYCCYFSGPLPRLVSKPPEEAAYEQLASPLPISVASLLRVKVPCAKPFAKEGPPHLQLARMGLSEDSLNPA</sequence>
<accession>A0A445MKU2</accession>